<evidence type="ECO:0000259" key="6">
    <source>
        <dbReference type="PROSITE" id="PS51898"/>
    </source>
</evidence>
<dbReference type="SUPFAM" id="SSF56349">
    <property type="entry name" value="DNA breaking-rejoining enzymes"/>
    <property type="match status" value="1"/>
</dbReference>
<dbReference type="PROSITE" id="PS51898">
    <property type="entry name" value="TYR_RECOMBINASE"/>
    <property type="match status" value="1"/>
</dbReference>
<proteinExistence type="inferred from homology"/>
<dbReference type="PATRIC" id="fig|1215343.11.peg.475"/>
<evidence type="ECO:0000256" key="3">
    <source>
        <dbReference type="ARBA" id="ARBA00023125"/>
    </source>
</evidence>
<evidence type="ECO:0000259" key="7">
    <source>
        <dbReference type="PROSITE" id="PS51900"/>
    </source>
</evidence>
<dbReference type="PROSITE" id="PS51900">
    <property type="entry name" value="CB"/>
    <property type="match status" value="1"/>
</dbReference>
<protein>
    <submittedName>
        <fullName evidence="8">Integrase / recombinase</fullName>
    </submittedName>
</protein>
<dbReference type="InterPro" id="IPR011010">
    <property type="entry name" value="DNA_brk_join_enz"/>
</dbReference>
<keyword evidence="3 5" id="KW-0238">DNA-binding</keyword>
<comment type="similarity">
    <text evidence="1">Belongs to the 'phage' integrase family.</text>
</comment>
<sequence>MPKRRYPHLSHETTRHGKKVWYFKKDGKRIRLPDSYGSQEFLEAYKNALVGDRTEKRKAGVLKQGTLAWLIEEYRKSSAYKVLRPTTKNSRNSVYNKIITESGTIPFARITKKHIQDAVDRRAEKPSVVMSFLSAVSTLFVWALSNGLATQNPVTGVSRIPFKSDGHHAWTIEEVEQYRSHHPIGSMPRLALELMLFFGLRRSDVIHVGPQHIKDGVLSFKTQKTGAWVYIPVFKQLQKCIDATEKTGEVFILSNKGKAFSNPESFGMWFLKKCREAKLPAHCTAHGLRKAGATIAANAGASTQELMAMFGWSKIAMAETYTKEADKTRLAYQAAKKLSKEI</sequence>
<feature type="domain" description="Core-binding (CB)" evidence="7">
    <location>
        <begin position="65"/>
        <end position="144"/>
    </location>
</feature>
<keyword evidence="4" id="KW-0233">DNA recombination</keyword>
<dbReference type="Gene3D" id="1.10.443.10">
    <property type="entry name" value="Intergrase catalytic core"/>
    <property type="match status" value="1"/>
</dbReference>
<dbReference type="InterPro" id="IPR044068">
    <property type="entry name" value="CB"/>
</dbReference>
<dbReference type="EMBL" id="CP003789">
    <property type="protein sequence ID" value="AGA64458.1"/>
    <property type="molecule type" value="Genomic_DNA"/>
</dbReference>
<dbReference type="AlphaFoldDB" id="L0EUX2"/>
<evidence type="ECO:0000313" key="8">
    <source>
        <dbReference type="EMBL" id="AGA64458.1"/>
    </source>
</evidence>
<dbReference type="Pfam" id="PF00589">
    <property type="entry name" value="Phage_integrase"/>
    <property type="match status" value="1"/>
</dbReference>
<reference evidence="8 9" key="1">
    <citation type="journal article" date="2012" name="Stand. Genomic Sci.">
        <title>Complete genome sequence of Liberibacter crescens BT-1.</title>
        <authorList>
            <person name="Leonard M.T."/>
            <person name="Fagen J.R."/>
            <person name="Davis-Richardson A.G."/>
            <person name="Davis M.J."/>
            <person name="Triplett E.W."/>
        </authorList>
    </citation>
    <scope>NUCLEOTIDE SEQUENCE [LARGE SCALE GENOMIC DNA]</scope>
    <source>
        <strain evidence="8 9">BT-1</strain>
    </source>
</reference>
<dbReference type="HOGENOM" id="CLU_056713_2_0_5"/>
<gene>
    <name evidence="8" type="ordered locus">B488_04660</name>
</gene>
<dbReference type="STRING" id="1215343.B488_04660"/>
<dbReference type="InterPro" id="IPR050808">
    <property type="entry name" value="Phage_Integrase"/>
</dbReference>
<dbReference type="eggNOG" id="COG0582">
    <property type="taxonomic scope" value="Bacteria"/>
</dbReference>
<dbReference type="InterPro" id="IPR010998">
    <property type="entry name" value="Integrase_recombinase_N"/>
</dbReference>
<dbReference type="GO" id="GO:0003677">
    <property type="term" value="F:DNA binding"/>
    <property type="evidence" value="ECO:0007669"/>
    <property type="project" value="UniProtKB-UniRule"/>
</dbReference>
<dbReference type="KEGG" id="lcc:B488_04660"/>
<name>L0EUX2_LIBCB</name>
<dbReference type="RefSeq" id="WP_015272885.1">
    <property type="nucleotide sequence ID" value="NC_019907.1"/>
</dbReference>
<keyword evidence="2" id="KW-0229">DNA integration</keyword>
<evidence type="ECO:0000256" key="4">
    <source>
        <dbReference type="ARBA" id="ARBA00023172"/>
    </source>
</evidence>
<accession>L0EUX2</accession>
<evidence type="ECO:0000256" key="1">
    <source>
        <dbReference type="ARBA" id="ARBA00008857"/>
    </source>
</evidence>
<evidence type="ECO:0000256" key="2">
    <source>
        <dbReference type="ARBA" id="ARBA00022908"/>
    </source>
</evidence>
<evidence type="ECO:0000256" key="5">
    <source>
        <dbReference type="PROSITE-ProRule" id="PRU01248"/>
    </source>
</evidence>
<evidence type="ECO:0000313" key="9">
    <source>
        <dbReference type="Proteomes" id="UP000010799"/>
    </source>
</evidence>
<dbReference type="GO" id="GO:0015074">
    <property type="term" value="P:DNA integration"/>
    <property type="evidence" value="ECO:0007669"/>
    <property type="project" value="UniProtKB-KW"/>
</dbReference>
<dbReference type="InterPro" id="IPR002104">
    <property type="entry name" value="Integrase_catalytic"/>
</dbReference>
<organism evidence="8 9">
    <name type="scientific">Liberibacter crescens (strain BT-1)</name>
    <dbReference type="NCBI Taxonomy" id="1215343"/>
    <lineage>
        <taxon>Bacteria</taxon>
        <taxon>Pseudomonadati</taxon>
        <taxon>Pseudomonadota</taxon>
        <taxon>Alphaproteobacteria</taxon>
        <taxon>Hyphomicrobiales</taxon>
        <taxon>Rhizobiaceae</taxon>
        <taxon>Liberibacter</taxon>
    </lineage>
</organism>
<dbReference type="Proteomes" id="UP000010799">
    <property type="component" value="Chromosome"/>
</dbReference>
<dbReference type="PANTHER" id="PTHR30629">
    <property type="entry name" value="PROPHAGE INTEGRASE"/>
    <property type="match status" value="1"/>
</dbReference>
<dbReference type="GO" id="GO:0006310">
    <property type="term" value="P:DNA recombination"/>
    <property type="evidence" value="ECO:0007669"/>
    <property type="project" value="UniProtKB-KW"/>
</dbReference>
<feature type="domain" description="Tyr recombinase" evidence="6">
    <location>
        <begin position="165"/>
        <end position="335"/>
    </location>
</feature>
<dbReference type="PANTHER" id="PTHR30629:SF2">
    <property type="entry name" value="PROPHAGE INTEGRASE INTS-RELATED"/>
    <property type="match status" value="1"/>
</dbReference>
<dbReference type="InterPro" id="IPR013762">
    <property type="entry name" value="Integrase-like_cat_sf"/>
</dbReference>
<dbReference type="Gene3D" id="1.10.150.130">
    <property type="match status" value="1"/>
</dbReference>
<keyword evidence="9" id="KW-1185">Reference proteome</keyword>